<dbReference type="InterPro" id="IPR005170">
    <property type="entry name" value="Transptr-assoc_dom"/>
</dbReference>
<dbReference type="GO" id="GO:0005886">
    <property type="term" value="C:plasma membrane"/>
    <property type="evidence" value="ECO:0007669"/>
    <property type="project" value="TreeGrafter"/>
</dbReference>
<evidence type="ECO:0000256" key="10">
    <source>
        <dbReference type="SAM" id="Phobius"/>
    </source>
</evidence>
<dbReference type="Gene3D" id="3.10.580.10">
    <property type="entry name" value="CBS-domain"/>
    <property type="match status" value="1"/>
</dbReference>
<keyword evidence="14" id="KW-1185">Reference proteome</keyword>
<comment type="similarity">
    <text evidence="2">Belongs to the UPF0053 family.</text>
</comment>
<dbReference type="OrthoDB" id="9798188at2"/>
<keyword evidence="7 9" id="KW-0472">Membrane</keyword>
<name>A0A9W5W7L9_9BACL</name>
<sequence length="438" mass="48659">MYIELLVLFLLIVLNAFFAASEIALISLNDNKVKTMAESGHKKAKLLYNLLSEPSRFLATIQIGITLAGFLASAFAGDRFAGRLAEFLYNAGVPLGQNILETVSLILITLVLSYFTLVLGELVPKRLAMQKAEAISMFAATPLTLLLKVSSPFVKLLTLSTNMIVRMFGVDPNANKEQVTEEEIRMMVDVGKESGAIQENEKMMINNIFEFDNKTVSDIFTHRTNVVCIPHDLTLGELTALVQVEKFTRLPVYEGEIDNVVGILHVKDLIKYIDTRAAESFDLSKIIRAPYFVPASKRTDELLKDLQKNKVHLAVAIDEYGGMAGIVTIEDLIEEIVGNIFDEHDDEEKEIESLDDNTFMINGIVSLREVKELLNIELPIEDYDTLSGFIIGQLGRIPSEGEQPAIESGGFIFKVEVVDEKRIGKVKVLRLANDEVSG</sequence>
<evidence type="ECO:0000256" key="6">
    <source>
        <dbReference type="ARBA" id="ARBA00023122"/>
    </source>
</evidence>
<dbReference type="InterPro" id="IPR044751">
    <property type="entry name" value="Ion_transp-like_CBS"/>
</dbReference>
<dbReference type="InterPro" id="IPR000644">
    <property type="entry name" value="CBS_dom"/>
</dbReference>
<dbReference type="SMART" id="SM00116">
    <property type="entry name" value="CBS"/>
    <property type="match status" value="2"/>
</dbReference>
<dbReference type="Pfam" id="PF01595">
    <property type="entry name" value="CNNM"/>
    <property type="match status" value="1"/>
</dbReference>
<dbReference type="PROSITE" id="PS51846">
    <property type="entry name" value="CNNM"/>
    <property type="match status" value="1"/>
</dbReference>
<feature type="domain" description="CBS" evidence="11">
    <location>
        <begin position="286"/>
        <end position="343"/>
    </location>
</feature>
<keyword evidence="4" id="KW-0677">Repeat</keyword>
<evidence type="ECO:0008006" key="15">
    <source>
        <dbReference type="Google" id="ProtNLM"/>
    </source>
</evidence>
<dbReference type="PANTHER" id="PTHR22777">
    <property type="entry name" value="HEMOLYSIN-RELATED"/>
    <property type="match status" value="1"/>
</dbReference>
<evidence type="ECO:0000256" key="8">
    <source>
        <dbReference type="PROSITE-ProRule" id="PRU00703"/>
    </source>
</evidence>
<feature type="transmembrane region" description="Helical" evidence="10">
    <location>
        <begin position="98"/>
        <end position="117"/>
    </location>
</feature>
<comment type="subcellular location">
    <subcellularLocation>
        <location evidence="1">Membrane</location>
        <topology evidence="1">Multi-pass membrane protein</topology>
    </subcellularLocation>
</comment>
<organism evidence="13 14">
    <name type="scientific">Paenibacillus darwinianus</name>
    <dbReference type="NCBI Taxonomy" id="1380763"/>
    <lineage>
        <taxon>Bacteria</taxon>
        <taxon>Bacillati</taxon>
        <taxon>Bacillota</taxon>
        <taxon>Bacilli</taxon>
        <taxon>Bacillales</taxon>
        <taxon>Paenibacillaceae</taxon>
        <taxon>Paenibacillus</taxon>
    </lineage>
</organism>
<keyword evidence="5 9" id="KW-1133">Transmembrane helix</keyword>
<evidence type="ECO:0000256" key="2">
    <source>
        <dbReference type="ARBA" id="ARBA00006337"/>
    </source>
</evidence>
<evidence type="ECO:0000256" key="3">
    <source>
        <dbReference type="ARBA" id="ARBA00022692"/>
    </source>
</evidence>
<dbReference type="GO" id="GO:0050660">
    <property type="term" value="F:flavin adenine dinucleotide binding"/>
    <property type="evidence" value="ECO:0007669"/>
    <property type="project" value="InterPro"/>
</dbReference>
<dbReference type="SUPFAM" id="SSF54631">
    <property type="entry name" value="CBS-domain pair"/>
    <property type="match status" value="1"/>
</dbReference>
<dbReference type="Gene3D" id="3.30.465.10">
    <property type="match status" value="1"/>
</dbReference>
<dbReference type="InterPro" id="IPR036318">
    <property type="entry name" value="FAD-bd_PCMH-like_sf"/>
</dbReference>
<evidence type="ECO:0000313" key="13">
    <source>
        <dbReference type="EMBL" id="EXX89290.1"/>
    </source>
</evidence>
<dbReference type="Proteomes" id="UP000053750">
    <property type="component" value="Unassembled WGS sequence"/>
</dbReference>
<dbReference type="FunFam" id="3.10.580.10:FF:000002">
    <property type="entry name" value="Magnesium/cobalt efflux protein CorC"/>
    <property type="match status" value="1"/>
</dbReference>
<dbReference type="Pfam" id="PF03471">
    <property type="entry name" value="CorC_HlyC"/>
    <property type="match status" value="1"/>
</dbReference>
<evidence type="ECO:0000259" key="11">
    <source>
        <dbReference type="PROSITE" id="PS51371"/>
    </source>
</evidence>
<dbReference type="CDD" id="cd04590">
    <property type="entry name" value="CBS_pair_CorC_HlyC_assoc"/>
    <property type="match status" value="1"/>
</dbReference>
<dbReference type="InterPro" id="IPR016169">
    <property type="entry name" value="FAD-bd_PCMH_sub2"/>
</dbReference>
<dbReference type="Pfam" id="PF00571">
    <property type="entry name" value="CBS"/>
    <property type="match status" value="2"/>
</dbReference>
<protein>
    <recommendedName>
        <fullName evidence="15">Hemolysin</fullName>
    </recommendedName>
</protein>
<evidence type="ECO:0000313" key="14">
    <source>
        <dbReference type="Proteomes" id="UP000053750"/>
    </source>
</evidence>
<keyword evidence="6 8" id="KW-0129">CBS domain</keyword>
<dbReference type="PROSITE" id="PS51371">
    <property type="entry name" value="CBS"/>
    <property type="match status" value="2"/>
</dbReference>
<evidence type="ECO:0000256" key="5">
    <source>
        <dbReference type="ARBA" id="ARBA00022989"/>
    </source>
</evidence>
<evidence type="ECO:0000259" key="12">
    <source>
        <dbReference type="PROSITE" id="PS51846"/>
    </source>
</evidence>
<dbReference type="EMBL" id="JFHU01000101">
    <property type="protein sequence ID" value="EXX89290.1"/>
    <property type="molecule type" value="Genomic_DNA"/>
</dbReference>
<dbReference type="InterPro" id="IPR046342">
    <property type="entry name" value="CBS_dom_sf"/>
</dbReference>
<keyword evidence="3 9" id="KW-0812">Transmembrane</keyword>
<reference evidence="13 14" key="1">
    <citation type="submission" date="2014-02" db="EMBL/GenBank/DDBJ databases">
        <title>Genome sequence of Paenibacillus darwinianus reveals adaptive mechanisms for survival in Antarctic soils.</title>
        <authorList>
            <person name="Dsouza M."/>
            <person name="Taylor M.W."/>
            <person name="Turner S.J."/>
            <person name="Aislabie J."/>
        </authorList>
    </citation>
    <scope>NUCLEOTIDE SEQUENCE [LARGE SCALE GENOMIC DNA]</scope>
    <source>
        <strain evidence="13 14">CE1</strain>
    </source>
</reference>
<evidence type="ECO:0000256" key="1">
    <source>
        <dbReference type="ARBA" id="ARBA00004141"/>
    </source>
</evidence>
<comment type="caution">
    <text evidence="13">The sequence shown here is derived from an EMBL/GenBank/DDBJ whole genome shotgun (WGS) entry which is preliminary data.</text>
</comment>
<feature type="domain" description="CNNM transmembrane" evidence="12">
    <location>
        <begin position="1"/>
        <end position="201"/>
    </location>
</feature>
<dbReference type="SUPFAM" id="SSF56176">
    <property type="entry name" value="FAD-binding/transporter-associated domain-like"/>
    <property type="match status" value="1"/>
</dbReference>
<evidence type="ECO:0000256" key="4">
    <source>
        <dbReference type="ARBA" id="ARBA00022737"/>
    </source>
</evidence>
<accession>A0A9W5W7L9</accession>
<evidence type="ECO:0000256" key="9">
    <source>
        <dbReference type="PROSITE-ProRule" id="PRU01193"/>
    </source>
</evidence>
<dbReference type="AlphaFoldDB" id="A0A9W5W7L9"/>
<gene>
    <name evidence="13" type="ORF">BG53_00385</name>
</gene>
<dbReference type="SMART" id="SM01091">
    <property type="entry name" value="CorC_HlyC"/>
    <property type="match status" value="1"/>
</dbReference>
<dbReference type="PANTHER" id="PTHR22777:SF17">
    <property type="entry name" value="UPF0053 PROTEIN SLL0260"/>
    <property type="match status" value="1"/>
</dbReference>
<proteinExistence type="inferred from homology"/>
<dbReference type="RefSeq" id="WP_051587609.1">
    <property type="nucleotide sequence ID" value="NZ_KK082141.1"/>
</dbReference>
<feature type="domain" description="CBS" evidence="11">
    <location>
        <begin position="220"/>
        <end position="280"/>
    </location>
</feature>
<evidence type="ECO:0000256" key="7">
    <source>
        <dbReference type="ARBA" id="ARBA00023136"/>
    </source>
</evidence>
<dbReference type="InterPro" id="IPR002550">
    <property type="entry name" value="CNNM"/>
</dbReference>
<feature type="transmembrane region" description="Helical" evidence="10">
    <location>
        <begin position="57"/>
        <end position="77"/>
    </location>
</feature>